<dbReference type="Proteomes" id="UP000827986">
    <property type="component" value="Unassembled WGS sequence"/>
</dbReference>
<protein>
    <submittedName>
        <fullName evidence="1">Uncharacterized protein</fullName>
    </submittedName>
</protein>
<evidence type="ECO:0000313" key="2">
    <source>
        <dbReference type="Proteomes" id="UP000827986"/>
    </source>
</evidence>
<comment type="caution">
    <text evidence="1">The sequence shown here is derived from an EMBL/GenBank/DDBJ whole genome shotgun (WGS) entry which is preliminary data.</text>
</comment>
<accession>A0A9D4AM14</accession>
<name>A0A9D4AM14_9SAUR</name>
<evidence type="ECO:0000313" key="1">
    <source>
        <dbReference type="EMBL" id="KAH1166077.1"/>
    </source>
</evidence>
<organism evidence="1 2">
    <name type="scientific">Mauremys mutica</name>
    <name type="common">yellowpond turtle</name>
    <dbReference type="NCBI Taxonomy" id="74926"/>
    <lineage>
        <taxon>Eukaryota</taxon>
        <taxon>Metazoa</taxon>
        <taxon>Chordata</taxon>
        <taxon>Craniata</taxon>
        <taxon>Vertebrata</taxon>
        <taxon>Euteleostomi</taxon>
        <taxon>Archelosauria</taxon>
        <taxon>Testudinata</taxon>
        <taxon>Testudines</taxon>
        <taxon>Cryptodira</taxon>
        <taxon>Durocryptodira</taxon>
        <taxon>Testudinoidea</taxon>
        <taxon>Geoemydidae</taxon>
        <taxon>Geoemydinae</taxon>
        <taxon>Mauremys</taxon>
    </lineage>
</organism>
<reference evidence="1" key="1">
    <citation type="submission" date="2021-09" db="EMBL/GenBank/DDBJ databases">
        <title>The genome of Mauremys mutica provides insights into the evolution of semi-aquatic lifestyle.</title>
        <authorList>
            <person name="Gong S."/>
            <person name="Gao Y."/>
        </authorList>
    </citation>
    <scope>NUCLEOTIDE SEQUENCE</scope>
    <source>
        <strain evidence="1">MM-2020</strain>
        <tissue evidence="1">Muscle</tissue>
    </source>
</reference>
<dbReference type="AlphaFoldDB" id="A0A9D4AM14"/>
<gene>
    <name evidence="1" type="ORF">KIL84_015249</name>
</gene>
<keyword evidence="2" id="KW-1185">Reference proteome</keyword>
<sequence length="121" mass="13944">MKSSSVEASHVPYFPSLYSLLNFPPCNASKLRNTLPYHLHVVWLILPSNGQCAQIEVQAWKHLGDLIFQKRRAPTAPVEVIRCFKYLALLKIQSLVWCAFLWSQPSSPYPTMHNNWSTFKN</sequence>
<dbReference type="EMBL" id="JAHDVG010000487">
    <property type="protein sequence ID" value="KAH1166077.1"/>
    <property type="molecule type" value="Genomic_DNA"/>
</dbReference>
<proteinExistence type="predicted"/>